<gene>
    <name evidence="1" type="ORF">Cch02nite_71700</name>
</gene>
<dbReference type="AlphaFoldDB" id="A0A8J3JZ23"/>
<dbReference type="EMBL" id="BONG01000071">
    <property type="protein sequence ID" value="GIF93726.1"/>
    <property type="molecule type" value="Genomic_DNA"/>
</dbReference>
<dbReference type="InterPro" id="IPR012349">
    <property type="entry name" value="Split_barrel_FMN-bd"/>
</dbReference>
<name>A0A8J3JZ23_9ACTN</name>
<keyword evidence="2" id="KW-1185">Reference proteome</keyword>
<proteinExistence type="predicted"/>
<dbReference type="Proteomes" id="UP000619293">
    <property type="component" value="Unassembled WGS sequence"/>
</dbReference>
<dbReference type="GO" id="GO:0016491">
    <property type="term" value="F:oxidoreductase activity"/>
    <property type="evidence" value="ECO:0007669"/>
    <property type="project" value="InterPro"/>
</dbReference>
<accession>A0A8J3JZ23</accession>
<dbReference type="NCBIfam" id="TIGR00026">
    <property type="entry name" value="hi_GC_TIGR00026"/>
    <property type="match status" value="1"/>
</dbReference>
<protein>
    <submittedName>
        <fullName evidence="1">Nitroreductase</fullName>
    </submittedName>
</protein>
<evidence type="ECO:0000313" key="1">
    <source>
        <dbReference type="EMBL" id="GIF93726.1"/>
    </source>
</evidence>
<sequence length="160" mass="17412">MKSASPPPKPAGIRRLLLRTPVLLYRLRLGWLLGDRFVLINHRGRRTGLVHQTVVEVVGSDGAGVVVAAGFGPRADWYRNLLAHPAASMVRGRRIVAVTAVPLAPDEGARAMAEYARRHRRAARALAGFMGYRVDGSQADYEAVGQALHFLRLEALGGSR</sequence>
<dbReference type="RefSeq" id="WP_191842748.1">
    <property type="nucleotide sequence ID" value="NZ_BAAALB010000027.1"/>
</dbReference>
<comment type="caution">
    <text evidence="1">The sequence shown here is derived from an EMBL/GenBank/DDBJ whole genome shotgun (WGS) entry which is preliminary data.</text>
</comment>
<dbReference type="InterPro" id="IPR004378">
    <property type="entry name" value="F420H2_quin_Rdtase"/>
</dbReference>
<dbReference type="Pfam" id="PF04075">
    <property type="entry name" value="F420H2_quin_red"/>
    <property type="match status" value="1"/>
</dbReference>
<dbReference type="Gene3D" id="2.30.110.10">
    <property type="entry name" value="Electron Transport, Fmn-binding Protein, Chain A"/>
    <property type="match status" value="1"/>
</dbReference>
<organism evidence="1 2">
    <name type="scientific">Catellatospora chokoriensis</name>
    <dbReference type="NCBI Taxonomy" id="310353"/>
    <lineage>
        <taxon>Bacteria</taxon>
        <taxon>Bacillati</taxon>
        <taxon>Actinomycetota</taxon>
        <taxon>Actinomycetes</taxon>
        <taxon>Micromonosporales</taxon>
        <taxon>Micromonosporaceae</taxon>
        <taxon>Catellatospora</taxon>
    </lineage>
</organism>
<reference evidence="1 2" key="1">
    <citation type="submission" date="2021-01" db="EMBL/GenBank/DDBJ databases">
        <title>Whole genome shotgun sequence of Catellatospora chokoriensis NBRC 107358.</title>
        <authorList>
            <person name="Komaki H."/>
            <person name="Tamura T."/>
        </authorList>
    </citation>
    <scope>NUCLEOTIDE SEQUENCE [LARGE SCALE GENOMIC DNA]</scope>
    <source>
        <strain evidence="1 2">NBRC 107358</strain>
    </source>
</reference>
<evidence type="ECO:0000313" key="2">
    <source>
        <dbReference type="Proteomes" id="UP000619293"/>
    </source>
</evidence>